<feature type="chain" id="PRO_5036207293" description="Peptidase S72 domain-containing protein" evidence="2">
    <location>
        <begin position="21"/>
        <end position="474"/>
    </location>
</feature>
<feature type="transmembrane region" description="Helical" evidence="1">
    <location>
        <begin position="427"/>
        <end position="450"/>
    </location>
</feature>
<name>A0A7M7KVL0_VARDE</name>
<dbReference type="InParanoid" id="A0A7M7KVL0"/>
<evidence type="ECO:0000256" key="1">
    <source>
        <dbReference type="SAM" id="Phobius"/>
    </source>
</evidence>
<dbReference type="KEGG" id="vde:111254559"/>
<dbReference type="EnsemblMetazoa" id="XM_022815522">
    <property type="protein sequence ID" value="XP_022671257"/>
    <property type="gene ID" value="LOC111254559"/>
</dbReference>
<keyword evidence="2" id="KW-0732">Signal</keyword>
<keyword evidence="4" id="KW-1185">Reference proteome</keyword>
<dbReference type="AlphaFoldDB" id="A0A7M7KVL0"/>
<evidence type="ECO:0000313" key="4">
    <source>
        <dbReference type="Proteomes" id="UP000594260"/>
    </source>
</evidence>
<evidence type="ECO:0000313" key="3">
    <source>
        <dbReference type="EnsemblMetazoa" id="XP_022671257"/>
    </source>
</evidence>
<dbReference type="RefSeq" id="XP_022671257.1">
    <property type="nucleotide sequence ID" value="XM_022815522.1"/>
</dbReference>
<accession>A0A7M7KVL0</accession>
<dbReference type="Proteomes" id="UP000594260">
    <property type="component" value="Unplaced"/>
</dbReference>
<reference evidence="3" key="1">
    <citation type="submission" date="2021-01" db="UniProtKB">
        <authorList>
            <consortium name="EnsemblMetazoa"/>
        </authorList>
    </citation>
    <scope>IDENTIFICATION</scope>
</reference>
<evidence type="ECO:0008006" key="5">
    <source>
        <dbReference type="Google" id="ProtNLM"/>
    </source>
</evidence>
<keyword evidence="1" id="KW-0472">Membrane</keyword>
<proteinExistence type="predicted"/>
<dbReference type="RefSeq" id="XP_022671256.1">
    <property type="nucleotide sequence ID" value="XM_022815521.1"/>
</dbReference>
<keyword evidence="1" id="KW-1133">Transmembrane helix</keyword>
<organism evidence="3 4">
    <name type="scientific">Varroa destructor</name>
    <name type="common">Honeybee mite</name>
    <dbReference type="NCBI Taxonomy" id="109461"/>
    <lineage>
        <taxon>Eukaryota</taxon>
        <taxon>Metazoa</taxon>
        <taxon>Ecdysozoa</taxon>
        <taxon>Arthropoda</taxon>
        <taxon>Chelicerata</taxon>
        <taxon>Arachnida</taxon>
        <taxon>Acari</taxon>
        <taxon>Parasitiformes</taxon>
        <taxon>Mesostigmata</taxon>
        <taxon>Gamasina</taxon>
        <taxon>Dermanyssoidea</taxon>
        <taxon>Varroidae</taxon>
        <taxon>Varroa</taxon>
    </lineage>
</organism>
<sequence length="474" mass="51712">MSRVFAVVSLVIYVASSVSALVRPAKDSKHQTEYLRDGYIFKIVVDVPVDKNGIPKVLMEKHPFVTSIQIESDKLIIKGLPLHNGKTTLQLKTYFSNHLKSNRRIDLIPEDLDETDSYCRLIPSVGIDFADREVLDRAEIIQFIEKLSEQLKYPSNWIKATTKTFNGKNQHLISGLRISLMHPGPCDGNAVKSDEKVREVLELYRSGKLQSLAPAGHRIGAVNRLDEVSRSGQQRAGILSSSAMHKPKNKSIPVSINIGLINGTSTESSSNWWESASTALHFISTARTATPASFTTTKLPAASTMTETSSVTTKNESSSDTITFTTTLAAMTPNIGTTIIAQSEMMATAATTPLAIDSWQVSTTAKLTQNEDMRIESYTRNPNLRLITSTTESNEENDVDGRVDAIASTAGDSVPDEQEQIAPLKAYALPIAATFTVLIFGVVLGLVCMVKRKILSNDYDLHGGEEGRLGGIVA</sequence>
<dbReference type="EnsemblMetazoa" id="XM_022815521">
    <property type="protein sequence ID" value="XP_022671256"/>
    <property type="gene ID" value="LOC111254559"/>
</dbReference>
<evidence type="ECO:0000256" key="2">
    <source>
        <dbReference type="SAM" id="SignalP"/>
    </source>
</evidence>
<keyword evidence="1" id="KW-0812">Transmembrane</keyword>
<feature type="signal peptide" evidence="2">
    <location>
        <begin position="1"/>
        <end position="20"/>
    </location>
</feature>
<dbReference type="GeneID" id="111254559"/>
<protein>
    <recommendedName>
        <fullName evidence="5">Peptidase S72 domain-containing protein</fullName>
    </recommendedName>
</protein>